<evidence type="ECO:0008006" key="2">
    <source>
        <dbReference type="Google" id="ProtNLM"/>
    </source>
</evidence>
<dbReference type="EMBL" id="AAMIYH010000027">
    <property type="protein sequence ID" value="EDH8304229.1"/>
    <property type="molecule type" value="Genomic_DNA"/>
</dbReference>
<evidence type="ECO:0000313" key="1">
    <source>
        <dbReference type="EMBL" id="EDH8304229.1"/>
    </source>
</evidence>
<dbReference type="InterPro" id="IPR010767">
    <property type="entry name" value="Phage_CGC-2007_Cje0229"/>
</dbReference>
<comment type="caution">
    <text evidence="1">The sequence shown here is derived from an EMBL/GenBank/DDBJ whole genome shotgun (WGS) entry which is preliminary data.</text>
</comment>
<sequence length="221" mass="25739">MEKLQYKRLDNKWFVLTEDYHYPFTLREIYHDHVHLDRAVYLTGVLPDTQLWLTAPKGFVTDLASIPEHLQGIFHPDGPWAPAACIHDLLYQKCNTERSYPMTPGGNVSRIIDKEFSDLTFLRIMQSLEISPYICQTFYKAVVGFGWDAYVDPNAKPSYTTNDYRTLDYNRNYLFVREFKEPAIPDHERVDITTGCPVNVKYLNIKRAFLSGREDVSSKSE</sequence>
<reference evidence="1" key="1">
    <citation type="submission" date="2018-07" db="EMBL/GenBank/DDBJ databases">
        <authorList>
            <person name="Ashton P.M."/>
            <person name="Dallman T."/>
            <person name="Nair S."/>
            <person name="De Pinna E."/>
            <person name="Peters T."/>
            <person name="Grant K."/>
        </authorList>
    </citation>
    <scope>NUCLEOTIDE SEQUENCE</scope>
    <source>
        <strain evidence="1">368335</strain>
    </source>
</reference>
<dbReference type="AlphaFoldDB" id="A0A635RBT4"/>
<accession>A0A635RBT4</accession>
<dbReference type="Pfam" id="PF07087">
    <property type="entry name" value="DUF1353"/>
    <property type="match status" value="1"/>
</dbReference>
<gene>
    <name evidence="1" type="ORF">CB695_22455</name>
</gene>
<protein>
    <recommendedName>
        <fullName evidence="2">DUF1353 domain-containing protein</fullName>
    </recommendedName>
</protein>
<organism evidence="1">
    <name type="scientific">Salmonella enterica subsp. enterica serovar Chester</name>
    <dbReference type="NCBI Taxonomy" id="149386"/>
    <lineage>
        <taxon>Bacteria</taxon>
        <taxon>Pseudomonadati</taxon>
        <taxon>Pseudomonadota</taxon>
        <taxon>Gammaproteobacteria</taxon>
        <taxon>Enterobacterales</taxon>
        <taxon>Enterobacteriaceae</taxon>
        <taxon>Salmonella</taxon>
    </lineage>
</organism>
<proteinExistence type="predicted"/>
<name>A0A635RBT4_SALET</name>